<dbReference type="GO" id="GO:0006749">
    <property type="term" value="P:glutathione metabolic process"/>
    <property type="evidence" value="ECO:0007669"/>
    <property type="project" value="TreeGrafter"/>
</dbReference>
<dbReference type="Pfam" id="PF22041">
    <property type="entry name" value="GST_C_7"/>
    <property type="match status" value="1"/>
</dbReference>
<dbReference type="Pfam" id="PF13409">
    <property type="entry name" value="GST_N_2"/>
    <property type="match status" value="1"/>
</dbReference>
<dbReference type="GO" id="GO:0006559">
    <property type="term" value="P:L-phenylalanine catabolic process"/>
    <property type="evidence" value="ECO:0007669"/>
    <property type="project" value="TreeGrafter"/>
</dbReference>
<evidence type="ECO:0000313" key="2">
    <source>
        <dbReference type="EMBL" id="CAA7271285.1"/>
    </source>
</evidence>
<dbReference type="InterPro" id="IPR004045">
    <property type="entry name" value="Glutathione_S-Trfase_N"/>
</dbReference>
<dbReference type="InterPro" id="IPR036282">
    <property type="entry name" value="Glutathione-S-Trfase_C_sf"/>
</dbReference>
<gene>
    <name evidence="2" type="ORF">AAE3_LOCUS13534</name>
</gene>
<dbReference type="PANTHER" id="PTHR42673:SF4">
    <property type="entry name" value="MALEYLACETOACETATE ISOMERASE"/>
    <property type="match status" value="1"/>
</dbReference>
<protein>
    <recommendedName>
        <fullName evidence="1">GST N-terminal domain-containing protein</fullName>
    </recommendedName>
</protein>
<dbReference type="PANTHER" id="PTHR42673">
    <property type="entry name" value="MALEYLACETOACETATE ISOMERASE"/>
    <property type="match status" value="1"/>
</dbReference>
<dbReference type="EMBL" id="CACVBS010000104">
    <property type="protein sequence ID" value="CAA7271285.1"/>
    <property type="molecule type" value="Genomic_DNA"/>
</dbReference>
<dbReference type="GO" id="GO:0016034">
    <property type="term" value="F:maleylacetoacetate isomerase activity"/>
    <property type="evidence" value="ECO:0007669"/>
    <property type="project" value="TreeGrafter"/>
</dbReference>
<dbReference type="InterPro" id="IPR036249">
    <property type="entry name" value="Thioredoxin-like_sf"/>
</dbReference>
<dbReference type="AlphaFoldDB" id="A0A8S0W180"/>
<keyword evidence="3" id="KW-1185">Reference proteome</keyword>
<dbReference type="Gene3D" id="1.20.1050.10">
    <property type="match status" value="1"/>
</dbReference>
<accession>A0A8S0W180</accession>
<dbReference type="SUPFAM" id="SSF47616">
    <property type="entry name" value="GST C-terminal domain-like"/>
    <property type="match status" value="1"/>
</dbReference>
<dbReference type="Gene3D" id="3.40.30.10">
    <property type="entry name" value="Glutaredoxin"/>
    <property type="match status" value="1"/>
</dbReference>
<dbReference type="InterPro" id="IPR054416">
    <property type="entry name" value="GST_UstS-like_C"/>
</dbReference>
<feature type="domain" description="GST N-terminal" evidence="1">
    <location>
        <begin position="8"/>
        <end position="99"/>
    </location>
</feature>
<name>A0A8S0W180_CYCAE</name>
<evidence type="ECO:0000259" key="1">
    <source>
        <dbReference type="PROSITE" id="PS50404"/>
    </source>
</evidence>
<organism evidence="2 3">
    <name type="scientific">Cyclocybe aegerita</name>
    <name type="common">Black poplar mushroom</name>
    <name type="synonym">Agrocybe aegerita</name>
    <dbReference type="NCBI Taxonomy" id="1973307"/>
    <lineage>
        <taxon>Eukaryota</taxon>
        <taxon>Fungi</taxon>
        <taxon>Dikarya</taxon>
        <taxon>Basidiomycota</taxon>
        <taxon>Agaricomycotina</taxon>
        <taxon>Agaricomycetes</taxon>
        <taxon>Agaricomycetidae</taxon>
        <taxon>Agaricales</taxon>
        <taxon>Agaricineae</taxon>
        <taxon>Bolbitiaceae</taxon>
        <taxon>Cyclocybe</taxon>
    </lineage>
</organism>
<comment type="caution">
    <text evidence="2">The sequence shown here is derived from an EMBL/GenBank/DDBJ whole genome shotgun (WGS) entry which is preliminary data.</text>
</comment>
<proteinExistence type="predicted"/>
<dbReference type="GO" id="GO:0004364">
    <property type="term" value="F:glutathione transferase activity"/>
    <property type="evidence" value="ECO:0007669"/>
    <property type="project" value="TreeGrafter"/>
</dbReference>
<evidence type="ECO:0000313" key="3">
    <source>
        <dbReference type="Proteomes" id="UP000467700"/>
    </source>
</evidence>
<dbReference type="PROSITE" id="PS50404">
    <property type="entry name" value="GST_NTER"/>
    <property type="match status" value="1"/>
</dbReference>
<dbReference type="OrthoDB" id="4951845at2759"/>
<reference evidence="2 3" key="1">
    <citation type="submission" date="2020-01" db="EMBL/GenBank/DDBJ databases">
        <authorList>
            <person name="Gupta K D."/>
        </authorList>
    </citation>
    <scope>NUCLEOTIDE SEQUENCE [LARGE SCALE GENOMIC DNA]</scope>
</reference>
<dbReference type="SUPFAM" id="SSF52833">
    <property type="entry name" value="Thioredoxin-like"/>
    <property type="match status" value="1"/>
</dbReference>
<sequence>MVIILYDFSSPRVNGTWAPSTWRARYFLNYKGIPYHTEWIENADVEANAIRNGIPPNGKNPDGSPKYMLPSIHDTSTGAKITDSLAIADYLEKTYPDAPTIFPGDARATQGALEFPASITTHSFALPYIVGGFLSPRSEHKIRSIMEPMLGKRIEDLLPVGEERVKQWVAFKDIIGQMNAWFEKSDAKGPFVFGDVLSWADIVAASQLRYFKAIWGAESKEWQDLETWHGGRWKNLIDALEKYETAM</sequence>
<dbReference type="Proteomes" id="UP000467700">
    <property type="component" value="Unassembled WGS sequence"/>
</dbReference>